<dbReference type="EMBL" id="JAPNNL010000005">
    <property type="protein sequence ID" value="MDA0632233.1"/>
    <property type="molecule type" value="Genomic_DNA"/>
</dbReference>
<dbReference type="RefSeq" id="WP_270153008.1">
    <property type="nucleotide sequence ID" value="NZ_JAPNNL010000005.1"/>
</dbReference>
<dbReference type="Proteomes" id="UP001144036">
    <property type="component" value="Unassembled WGS sequence"/>
</dbReference>
<gene>
    <name evidence="1" type="ORF">OUY22_02300</name>
</gene>
<accession>A0ABT4S4U7</accession>
<dbReference type="PROSITE" id="PS51257">
    <property type="entry name" value="PROKAR_LIPOPROTEIN"/>
    <property type="match status" value="1"/>
</dbReference>
<evidence type="ECO:0000313" key="1">
    <source>
        <dbReference type="EMBL" id="MDA0632233.1"/>
    </source>
</evidence>
<evidence type="ECO:0000313" key="2">
    <source>
        <dbReference type="Proteomes" id="UP001144036"/>
    </source>
</evidence>
<reference evidence="1" key="1">
    <citation type="submission" date="2022-11" db="EMBL/GenBank/DDBJ databases">
        <title>Nonomuraea corallina sp. nov., a new species of the genus Nonomuraea isolated from sea side sediment in Thai sea.</title>
        <authorList>
            <person name="Ngamcharungchit C."/>
            <person name="Matsumoto A."/>
            <person name="Suriyachadkun C."/>
            <person name="Panbangred W."/>
            <person name="Inahashi Y."/>
            <person name="Intra B."/>
        </authorList>
    </citation>
    <scope>NUCLEOTIDE SEQUENCE</scope>
    <source>
        <strain evidence="1">MCN248</strain>
    </source>
</reference>
<evidence type="ECO:0008006" key="3">
    <source>
        <dbReference type="Google" id="ProtNLM"/>
    </source>
</evidence>
<keyword evidence="2" id="KW-1185">Reference proteome</keyword>
<comment type="caution">
    <text evidence="1">The sequence shown here is derived from an EMBL/GenBank/DDBJ whole genome shotgun (WGS) entry which is preliminary data.</text>
</comment>
<name>A0ABT4S4U7_9ACTN</name>
<organism evidence="1 2">
    <name type="scientific">Nonomuraea corallina</name>
    <dbReference type="NCBI Taxonomy" id="2989783"/>
    <lineage>
        <taxon>Bacteria</taxon>
        <taxon>Bacillati</taxon>
        <taxon>Actinomycetota</taxon>
        <taxon>Actinomycetes</taxon>
        <taxon>Streptosporangiales</taxon>
        <taxon>Streptosporangiaceae</taxon>
        <taxon>Nonomuraea</taxon>
    </lineage>
</organism>
<proteinExistence type="predicted"/>
<protein>
    <recommendedName>
        <fullName evidence="3">Lipoprotein</fullName>
    </recommendedName>
</protein>
<sequence length="168" mass="17947">MIKASGAMASIKLVPVLIVLSAVFASGCGLLGVVAGGRSCHERADYENDLVREALRPALSEGDLVATMEDWNDCDSSTFGAHVKVHIEDVTPKEVVAAFGKAGWSSEPASERTRDCTVRCEAYDLTKRFGERVVEVLVEGDREARLIASAADHCWDADGYACPGGTSR</sequence>